<comment type="caution">
    <text evidence="4">The sequence shown here is derived from an EMBL/GenBank/DDBJ whole genome shotgun (WGS) entry which is preliminary data.</text>
</comment>
<dbReference type="InterPro" id="IPR050109">
    <property type="entry name" value="HTH-type_TetR-like_transc_reg"/>
</dbReference>
<dbReference type="InterPro" id="IPR041483">
    <property type="entry name" value="TetR_C_34"/>
</dbReference>
<accession>A0A8J3TVK1</accession>
<dbReference type="Gene3D" id="1.10.357.10">
    <property type="entry name" value="Tetracycline Repressor, domain 2"/>
    <property type="match status" value="1"/>
</dbReference>
<proteinExistence type="predicted"/>
<name>A0A8J3TVK1_9ACTN</name>
<organism evidence="4 5">
    <name type="scientific">Planotetraspora mira</name>
    <dbReference type="NCBI Taxonomy" id="58121"/>
    <lineage>
        <taxon>Bacteria</taxon>
        <taxon>Bacillati</taxon>
        <taxon>Actinomycetota</taxon>
        <taxon>Actinomycetes</taxon>
        <taxon>Streptosporangiales</taxon>
        <taxon>Streptosporangiaceae</taxon>
        <taxon>Planotetraspora</taxon>
    </lineage>
</organism>
<reference evidence="4 5" key="1">
    <citation type="submission" date="2021-01" db="EMBL/GenBank/DDBJ databases">
        <title>Whole genome shotgun sequence of Planotetraspora mira NBRC 15435.</title>
        <authorList>
            <person name="Komaki H."/>
            <person name="Tamura T."/>
        </authorList>
    </citation>
    <scope>NUCLEOTIDE SEQUENCE [LARGE SCALE GENOMIC DNA]</scope>
    <source>
        <strain evidence="4 5">NBRC 15435</strain>
    </source>
</reference>
<dbReference type="GO" id="GO:0000976">
    <property type="term" value="F:transcription cis-regulatory region binding"/>
    <property type="evidence" value="ECO:0007669"/>
    <property type="project" value="TreeGrafter"/>
</dbReference>
<dbReference type="GO" id="GO:0003700">
    <property type="term" value="F:DNA-binding transcription factor activity"/>
    <property type="evidence" value="ECO:0007669"/>
    <property type="project" value="TreeGrafter"/>
</dbReference>
<dbReference type="SUPFAM" id="SSF46689">
    <property type="entry name" value="Homeodomain-like"/>
    <property type="match status" value="1"/>
</dbReference>
<dbReference type="RefSeq" id="WP_203956766.1">
    <property type="nucleotide sequence ID" value="NZ_BOOO01000037.1"/>
</dbReference>
<keyword evidence="5" id="KW-1185">Reference proteome</keyword>
<dbReference type="Pfam" id="PF00440">
    <property type="entry name" value="TetR_N"/>
    <property type="match status" value="1"/>
</dbReference>
<evidence type="ECO:0000313" key="5">
    <source>
        <dbReference type="Proteomes" id="UP000650628"/>
    </source>
</evidence>
<dbReference type="AlphaFoldDB" id="A0A8J3TVK1"/>
<dbReference type="PANTHER" id="PTHR30055">
    <property type="entry name" value="HTH-TYPE TRANSCRIPTIONAL REGULATOR RUTR"/>
    <property type="match status" value="1"/>
</dbReference>
<dbReference type="Pfam" id="PF17929">
    <property type="entry name" value="TetR_C_34"/>
    <property type="match status" value="1"/>
</dbReference>
<protein>
    <submittedName>
        <fullName evidence="4">TetR family transcriptional regulator</fullName>
    </submittedName>
</protein>
<feature type="domain" description="HTH tetR-type" evidence="3">
    <location>
        <begin position="16"/>
        <end position="76"/>
    </location>
</feature>
<dbReference type="InterPro" id="IPR001647">
    <property type="entry name" value="HTH_TetR"/>
</dbReference>
<dbReference type="InterPro" id="IPR009057">
    <property type="entry name" value="Homeodomain-like_sf"/>
</dbReference>
<evidence type="ECO:0000313" key="4">
    <source>
        <dbReference type="EMBL" id="GII32881.1"/>
    </source>
</evidence>
<evidence type="ECO:0000256" key="1">
    <source>
        <dbReference type="ARBA" id="ARBA00023125"/>
    </source>
</evidence>
<dbReference type="PROSITE" id="PS50977">
    <property type="entry name" value="HTH_TETR_2"/>
    <property type="match status" value="1"/>
</dbReference>
<evidence type="ECO:0000259" key="3">
    <source>
        <dbReference type="PROSITE" id="PS50977"/>
    </source>
</evidence>
<feature type="DNA-binding region" description="H-T-H motif" evidence="2">
    <location>
        <begin position="39"/>
        <end position="58"/>
    </location>
</feature>
<gene>
    <name evidence="4" type="ORF">Pmi06nite_63230</name>
</gene>
<dbReference type="EMBL" id="BOOO01000037">
    <property type="protein sequence ID" value="GII32881.1"/>
    <property type="molecule type" value="Genomic_DNA"/>
</dbReference>
<evidence type="ECO:0000256" key="2">
    <source>
        <dbReference type="PROSITE-ProRule" id="PRU00335"/>
    </source>
</evidence>
<sequence length="225" mass="24481">MATSDFQRARSVEQKQQRRDEMLAAARKLALAKGVRTVTMSDIADDIGFHKSAVLRYFETREAVFLELATVGWVDWMDACVPAIHSSAGDPSRVARAIADTLTQRPLFCDLLGHAPMNLERGVSAEAVQQFKVIVLDQVDRFVQAATAALPSLTEADGRALVTAVCALASSLWQVSHPTEPVAALYRSNPHLGHATVDFAPALYNQSETVILGLLSRRLTPPSTN</sequence>
<keyword evidence="1 2" id="KW-0238">DNA-binding</keyword>
<dbReference type="Proteomes" id="UP000650628">
    <property type="component" value="Unassembled WGS sequence"/>
</dbReference>
<dbReference type="PANTHER" id="PTHR30055:SF178">
    <property type="entry name" value="POSSIBLE TRANSCRIPTIONAL REGULATORY PROTEIN"/>
    <property type="match status" value="1"/>
</dbReference>